<protein>
    <submittedName>
        <fullName evidence="2">Uncharacterized protein</fullName>
    </submittedName>
</protein>
<name>A0A9X0AX78_9HELO</name>
<keyword evidence="3" id="KW-1185">Reference proteome</keyword>
<reference evidence="2" key="1">
    <citation type="submission" date="2022-11" db="EMBL/GenBank/DDBJ databases">
        <title>Genome Resource of Sclerotinia nivalis Strain SnTB1, a Plant Pathogen Isolated from American Ginseng.</title>
        <authorList>
            <person name="Fan S."/>
        </authorList>
    </citation>
    <scope>NUCLEOTIDE SEQUENCE</scope>
    <source>
        <strain evidence="2">SnTB1</strain>
    </source>
</reference>
<evidence type="ECO:0000256" key="1">
    <source>
        <dbReference type="SAM" id="MobiDB-lite"/>
    </source>
</evidence>
<dbReference type="EMBL" id="JAPEIS010000001">
    <property type="protein sequence ID" value="KAJ8070597.1"/>
    <property type="molecule type" value="Genomic_DNA"/>
</dbReference>
<dbReference type="Proteomes" id="UP001152300">
    <property type="component" value="Unassembled WGS sequence"/>
</dbReference>
<organism evidence="2 3">
    <name type="scientific">Sclerotinia nivalis</name>
    <dbReference type="NCBI Taxonomy" id="352851"/>
    <lineage>
        <taxon>Eukaryota</taxon>
        <taxon>Fungi</taxon>
        <taxon>Dikarya</taxon>
        <taxon>Ascomycota</taxon>
        <taxon>Pezizomycotina</taxon>
        <taxon>Leotiomycetes</taxon>
        <taxon>Helotiales</taxon>
        <taxon>Sclerotiniaceae</taxon>
        <taxon>Sclerotinia</taxon>
    </lineage>
</organism>
<dbReference type="AlphaFoldDB" id="A0A9X0AX78"/>
<evidence type="ECO:0000313" key="3">
    <source>
        <dbReference type="Proteomes" id="UP001152300"/>
    </source>
</evidence>
<comment type="caution">
    <text evidence="2">The sequence shown here is derived from an EMBL/GenBank/DDBJ whole genome shotgun (WGS) entry which is preliminary data.</text>
</comment>
<gene>
    <name evidence="2" type="ORF">OCU04_000971</name>
</gene>
<evidence type="ECO:0000313" key="2">
    <source>
        <dbReference type="EMBL" id="KAJ8070597.1"/>
    </source>
</evidence>
<proteinExistence type="predicted"/>
<sequence length="181" mass="21074">MSMTSIFKTLQSRTSGSDNTRRLSKEDQIYHAESNPTYLKVLLAASGRPLQPIKTSSIPIDSWGYADQEVWLFRTLVEVCNRPDYNAYDIVKNWSIEHELGDLYDLDTEEWSKVLGSWKDAKTVHRILRKTEKKKCNSGFWRKNSSYPEQKFQDMYRRESSSLKKVGQLYHHYEGGHVSSA</sequence>
<accession>A0A9X0AX78</accession>
<dbReference type="OrthoDB" id="3519615at2759"/>
<feature type="compositionally biased region" description="Polar residues" evidence="1">
    <location>
        <begin position="1"/>
        <end position="18"/>
    </location>
</feature>
<feature type="region of interest" description="Disordered" evidence="1">
    <location>
        <begin position="1"/>
        <end position="22"/>
    </location>
</feature>